<proteinExistence type="predicted"/>
<reference evidence="5" key="1">
    <citation type="submission" date="2016-06" db="EMBL/GenBank/DDBJ databases">
        <authorList>
            <person name="Van Tyne D."/>
        </authorList>
    </citation>
    <scope>NUCLEOTIDE SEQUENCE</scope>
    <source>
        <strain evidence="5">JM9A</strain>
    </source>
</reference>
<gene>
    <name evidence="5" type="ORF">BAU18_002534</name>
</gene>
<evidence type="ECO:0000256" key="3">
    <source>
        <dbReference type="SAM" id="Phobius"/>
    </source>
</evidence>
<keyword evidence="3" id="KW-1133">Transmembrane helix</keyword>
<dbReference type="RefSeq" id="WP_161869879.1">
    <property type="nucleotide sequence ID" value="NZ_MAEI02000001.1"/>
</dbReference>
<feature type="region of interest" description="Disordered" evidence="2">
    <location>
        <begin position="166"/>
        <end position="245"/>
    </location>
</feature>
<feature type="transmembrane region" description="Helical" evidence="3">
    <location>
        <begin position="21"/>
        <end position="43"/>
    </location>
</feature>
<evidence type="ECO:0000313" key="5">
    <source>
        <dbReference type="EMBL" id="MEO1782917.1"/>
    </source>
</evidence>
<keyword evidence="3" id="KW-0472">Membrane</keyword>
<evidence type="ECO:0000313" key="6">
    <source>
        <dbReference type="Proteomes" id="UP001429357"/>
    </source>
</evidence>
<feature type="compositionally biased region" description="Basic residues" evidence="2">
    <location>
        <begin position="236"/>
        <end position="245"/>
    </location>
</feature>
<feature type="compositionally biased region" description="Polar residues" evidence="2">
    <location>
        <begin position="210"/>
        <end position="223"/>
    </location>
</feature>
<keyword evidence="3" id="KW-0812">Transmembrane</keyword>
<keyword evidence="6" id="KW-1185">Reference proteome</keyword>
<name>A0ABV0F4I5_9ENTE</name>
<feature type="domain" description="MucBP" evidence="4">
    <location>
        <begin position="102"/>
        <end position="164"/>
    </location>
</feature>
<dbReference type="Pfam" id="PF06458">
    <property type="entry name" value="MucBP"/>
    <property type="match status" value="1"/>
</dbReference>
<dbReference type="EMBL" id="MAEI02000001">
    <property type="protein sequence ID" value="MEO1782917.1"/>
    <property type="molecule type" value="Genomic_DNA"/>
</dbReference>
<comment type="caution">
    <text evidence="5">The sequence shown here is derived from an EMBL/GenBank/DDBJ whole genome shotgun (WGS) entry which is preliminary data.</text>
</comment>
<evidence type="ECO:0000259" key="4">
    <source>
        <dbReference type="Pfam" id="PF06458"/>
    </source>
</evidence>
<dbReference type="InterPro" id="IPR009459">
    <property type="entry name" value="MucBP_dom"/>
</dbReference>
<evidence type="ECO:0000256" key="1">
    <source>
        <dbReference type="ARBA" id="ARBA00022737"/>
    </source>
</evidence>
<evidence type="ECO:0000256" key="2">
    <source>
        <dbReference type="SAM" id="MobiDB-lite"/>
    </source>
</evidence>
<dbReference type="Proteomes" id="UP001429357">
    <property type="component" value="Unassembled WGS sequence"/>
</dbReference>
<sequence>MKTDYGSWKVARGQMRGGRRLSWVNLVLGGVLVFLSLMVGGLFSNAETLNHSRFFKAEEQGALRFCRLDVTQVTEAKEGTNKVFNEQFWATTAQLQSQKQGQVLVRHLDREGQQLLPDCLLTGKLSTAYQIKGEEFRNFCLVATEGSPTGQFSARRQTLTCIYEEQQPPRKHANQGILGGQQQQRRQHDNQTKPGQVNPSPQIPAKPAEGSQSADPAVGSQTRRQQRIHPQSPHHSPTRQHYGRR</sequence>
<organism evidence="5 6">
    <name type="scientific">Enterococcus diestrammenae</name>
    <dbReference type="NCBI Taxonomy" id="1155073"/>
    <lineage>
        <taxon>Bacteria</taxon>
        <taxon>Bacillati</taxon>
        <taxon>Bacillota</taxon>
        <taxon>Bacilli</taxon>
        <taxon>Lactobacillales</taxon>
        <taxon>Enterococcaceae</taxon>
        <taxon>Enterococcus</taxon>
    </lineage>
</organism>
<dbReference type="Gene3D" id="3.10.20.320">
    <property type="entry name" value="Putative peptidoglycan bound protein (lpxtg motif)"/>
    <property type="match status" value="1"/>
</dbReference>
<keyword evidence="1" id="KW-0677">Repeat</keyword>
<reference evidence="5" key="2">
    <citation type="submission" date="2024-02" db="EMBL/GenBank/DDBJ databases">
        <title>The Genome Sequence of Enterococcus diestrammenae JM9A.</title>
        <authorList>
            <person name="Earl A."/>
            <person name="Manson A."/>
            <person name="Gilmore M."/>
            <person name="Sanders J."/>
            <person name="Shea T."/>
            <person name="Howe W."/>
            <person name="Livny J."/>
            <person name="Cuomo C."/>
            <person name="Neafsey D."/>
            <person name="Birren B."/>
        </authorList>
    </citation>
    <scope>NUCLEOTIDE SEQUENCE</scope>
    <source>
        <strain evidence="5">JM9A</strain>
    </source>
</reference>
<accession>A0ABV0F4I5</accession>
<protein>
    <recommendedName>
        <fullName evidence="4">MucBP domain-containing protein</fullName>
    </recommendedName>
</protein>